<feature type="signal peptide" evidence="1">
    <location>
        <begin position="1"/>
        <end position="18"/>
    </location>
</feature>
<dbReference type="KEGG" id="schi:SCHIN_v1c05980"/>
<gene>
    <name evidence="2" type="ORF">SCHIN_v1c05980</name>
</gene>
<evidence type="ECO:0000256" key="1">
    <source>
        <dbReference type="SAM" id="SignalP"/>
    </source>
</evidence>
<keyword evidence="1" id="KW-0732">Signal</keyword>
<proteinExistence type="predicted"/>
<dbReference type="AlphaFoldDB" id="A0A5B9Y4R3"/>
<dbReference type="EMBL" id="CP043026">
    <property type="protein sequence ID" value="QEH61795.1"/>
    <property type="molecule type" value="Genomic_DNA"/>
</dbReference>
<feature type="chain" id="PRO_5022890673" description="Lipoprotein" evidence="1">
    <location>
        <begin position="19"/>
        <end position="237"/>
    </location>
</feature>
<reference evidence="2 3" key="1">
    <citation type="submission" date="2019-08" db="EMBL/GenBank/DDBJ databases">
        <title>Complete genome sequence of Spiroplasma chinense CCH (DSM 19755).</title>
        <authorList>
            <person name="Shen H.-Y."/>
            <person name="Lin Y.-C."/>
            <person name="Chou L."/>
            <person name="Kuo C.-H."/>
        </authorList>
    </citation>
    <scope>NUCLEOTIDE SEQUENCE [LARGE SCALE GENOMIC DNA]</scope>
    <source>
        <strain evidence="2 3">CCH</strain>
    </source>
</reference>
<accession>A0A5B9Y4R3</accession>
<sequence>MKKLLAIMASTTVGASCASNVVSCDPGETEIYAEAGSKLESLFNEEKATVQINQKNIQGLIDAIKKLNIINHQQYIIEGEIKSDLDTGKVKLLPNEDFFIKVEGQVEITWIYHNGQLPEPNPGGENSDNNLHSIQNKFDSNAGFNFNVNSVSTDPVAGWKYIRGTVIGVFNEIVGESFGIPESERYEKIKEYEHYECNYDEVVATKELIPGQKIYINFWSLDGSWLNGEAIITITLN</sequence>
<keyword evidence="3" id="KW-1185">Reference proteome</keyword>
<evidence type="ECO:0000313" key="3">
    <source>
        <dbReference type="Proteomes" id="UP000323144"/>
    </source>
</evidence>
<dbReference type="RefSeq" id="WP_166508180.1">
    <property type="nucleotide sequence ID" value="NZ_CP043026.1"/>
</dbReference>
<evidence type="ECO:0000313" key="2">
    <source>
        <dbReference type="EMBL" id="QEH61795.1"/>
    </source>
</evidence>
<name>A0A5B9Y4R3_9MOLU</name>
<organism evidence="2 3">
    <name type="scientific">Spiroplasma chinense</name>
    <dbReference type="NCBI Taxonomy" id="216932"/>
    <lineage>
        <taxon>Bacteria</taxon>
        <taxon>Bacillati</taxon>
        <taxon>Mycoplasmatota</taxon>
        <taxon>Mollicutes</taxon>
        <taxon>Entomoplasmatales</taxon>
        <taxon>Spiroplasmataceae</taxon>
        <taxon>Spiroplasma</taxon>
    </lineage>
</organism>
<protein>
    <recommendedName>
        <fullName evidence="4">Lipoprotein</fullName>
    </recommendedName>
</protein>
<evidence type="ECO:0008006" key="4">
    <source>
        <dbReference type="Google" id="ProtNLM"/>
    </source>
</evidence>
<dbReference type="PROSITE" id="PS51257">
    <property type="entry name" value="PROKAR_LIPOPROTEIN"/>
    <property type="match status" value="1"/>
</dbReference>
<dbReference type="Proteomes" id="UP000323144">
    <property type="component" value="Chromosome"/>
</dbReference>